<reference evidence="1" key="1">
    <citation type="journal article" date="2021" name="New Phytol.">
        <title>Evolutionary innovations through gain and loss of genes in the ectomycorrhizal Boletales.</title>
        <authorList>
            <person name="Wu G."/>
            <person name="Miyauchi S."/>
            <person name="Morin E."/>
            <person name="Kuo A."/>
            <person name="Drula E."/>
            <person name="Varga T."/>
            <person name="Kohler A."/>
            <person name="Feng B."/>
            <person name="Cao Y."/>
            <person name="Lipzen A."/>
            <person name="Daum C."/>
            <person name="Hundley H."/>
            <person name="Pangilinan J."/>
            <person name="Johnson J."/>
            <person name="Barry K."/>
            <person name="LaButti K."/>
            <person name="Ng V."/>
            <person name="Ahrendt S."/>
            <person name="Min B."/>
            <person name="Choi I.G."/>
            <person name="Park H."/>
            <person name="Plett J.M."/>
            <person name="Magnuson J."/>
            <person name="Spatafora J.W."/>
            <person name="Nagy L.G."/>
            <person name="Henrissat B."/>
            <person name="Grigoriev I.V."/>
            <person name="Yang Z.L."/>
            <person name="Xu J."/>
            <person name="Martin F.M."/>
        </authorList>
    </citation>
    <scope>NUCLEOTIDE SEQUENCE</scope>
    <source>
        <strain evidence="1">ATCC 28755</strain>
    </source>
</reference>
<gene>
    <name evidence="1" type="ORF">BJ138DRAFT_1166511</name>
</gene>
<protein>
    <submittedName>
        <fullName evidence="1">Uncharacterized protein</fullName>
    </submittedName>
</protein>
<dbReference type="EMBL" id="MU268480">
    <property type="protein sequence ID" value="KAH7904419.1"/>
    <property type="molecule type" value="Genomic_DNA"/>
</dbReference>
<proteinExistence type="predicted"/>
<keyword evidence="2" id="KW-1185">Reference proteome</keyword>
<dbReference type="Proteomes" id="UP000790377">
    <property type="component" value="Unassembled WGS sequence"/>
</dbReference>
<comment type="caution">
    <text evidence="1">The sequence shown here is derived from an EMBL/GenBank/DDBJ whole genome shotgun (WGS) entry which is preliminary data.</text>
</comment>
<organism evidence="1 2">
    <name type="scientific">Hygrophoropsis aurantiaca</name>
    <dbReference type="NCBI Taxonomy" id="72124"/>
    <lineage>
        <taxon>Eukaryota</taxon>
        <taxon>Fungi</taxon>
        <taxon>Dikarya</taxon>
        <taxon>Basidiomycota</taxon>
        <taxon>Agaricomycotina</taxon>
        <taxon>Agaricomycetes</taxon>
        <taxon>Agaricomycetidae</taxon>
        <taxon>Boletales</taxon>
        <taxon>Coniophorineae</taxon>
        <taxon>Hygrophoropsidaceae</taxon>
        <taxon>Hygrophoropsis</taxon>
    </lineage>
</organism>
<evidence type="ECO:0000313" key="2">
    <source>
        <dbReference type="Proteomes" id="UP000790377"/>
    </source>
</evidence>
<sequence>MIADTFQYSRDNENLRLTLAESKALHSHMCAQWAPWVRDAPASWKADGWLPSVCPLSVVCKYGQNQDIVLATPQEQEQEAANWLKERDYRRIRYMSFALATDISCREVHRWDPIDPETLIQDHPILYDSYNKRNRHQVNLANLDLVDTATKRENYVYDDDGLRVPRRSPVCRRSTAPCALLVDLRHINNLFRNVPHDLDDMYYDRHFNGDAQNGKGSRIYLYPQAFLGHFGHIQANSVLPHFAPFIDNISLDIARNGPLNTQDDLPVEEGMEEELDQHQSELRRRQALNDPESAASNVFRPVGCQFYNELSHRVRATSSTHDIQHGAVTSVLSGLYATSEKAKTAHSKIVRSCSFGLPQERFAKAIDNRDVPRAIRMENVFILDLDCVKEDKRTGRRIYLDVILPAAKAWRHPAIIQAIKPHFLILKPTVFPNIYKWTTFGITSLIKNLWAFANELIQNNRKPATTLVEITAVLERTLAYAHTGNTKVLTNGLMKPLWLVKSLVNNGMPTFSPAVRFSAIEGSPPVFHELKDWPIVKGDGCPALASTKAQLITFGQQHFEAYFAEFRIQLAIAKPPAAVFVQHPRETRTAAIVAMEGLKMFIQDVQNMVSTEVLKACKEVEVEGNIEECAKAKDRKVALKAWVACNKPLGYEDSGYAKLDVVLRGNGRDISTGLPKLNNEFFSISQFAAAIYKMCKPNASATPVPIVAPLLSTGCAAGVLRVAIPHMQSLAPDPNDALGVADFCQDALVMAADYLEICHIPWKLPATLNRGRACTKPTILTWLQITRPTMTASSMANARAPPAANTSPAVAMSQQVAASDPRATWSMLTGTLQSLHTVILRTGPPRELASSTVKIAQVERIRMETYQWVVTNFTMLRPINAIAVIASMIFIRLLPELHYDTMYKDTDLSDGAALTRYIRKIPWIASTRRGVTQGEPFALMVPAYIIGVYEKNSPLRQNSEATGSLSNEWTKAHIAKFIGPINMIRLGIARALKKKVLYSGQFNIDWEFIGEDEMVSLYNKIKLALRDHQFGPFEVTRMFVGHETAVMLGTIKAQYSVPPNYIPQTNAGPSAAQRSSNRRRRQTGDHDSDDDEHSRNTRRRLS</sequence>
<evidence type="ECO:0000313" key="1">
    <source>
        <dbReference type="EMBL" id="KAH7904419.1"/>
    </source>
</evidence>
<accession>A0ACB7ZTD4</accession>
<name>A0ACB7ZTD4_9AGAM</name>